<keyword evidence="2" id="KW-1185">Reference proteome</keyword>
<dbReference type="EMBL" id="WNTK01000002">
    <property type="protein sequence ID" value="KAG9491196.1"/>
    <property type="molecule type" value="Genomic_DNA"/>
</dbReference>
<accession>A0A8J6KGD3</accession>
<dbReference type="Proteomes" id="UP000770717">
    <property type="component" value="Unassembled WGS sequence"/>
</dbReference>
<organism evidence="1 2">
    <name type="scientific">Eleutherodactylus coqui</name>
    <name type="common">Puerto Rican coqui</name>
    <dbReference type="NCBI Taxonomy" id="57060"/>
    <lineage>
        <taxon>Eukaryota</taxon>
        <taxon>Metazoa</taxon>
        <taxon>Chordata</taxon>
        <taxon>Craniata</taxon>
        <taxon>Vertebrata</taxon>
        <taxon>Euteleostomi</taxon>
        <taxon>Amphibia</taxon>
        <taxon>Batrachia</taxon>
        <taxon>Anura</taxon>
        <taxon>Neobatrachia</taxon>
        <taxon>Hyloidea</taxon>
        <taxon>Eleutherodactylidae</taxon>
        <taxon>Eleutherodactylinae</taxon>
        <taxon>Eleutherodactylus</taxon>
        <taxon>Eleutherodactylus</taxon>
    </lineage>
</organism>
<protein>
    <submittedName>
        <fullName evidence="1">Uncharacterized protein</fullName>
    </submittedName>
</protein>
<dbReference type="AlphaFoldDB" id="A0A8J6KGD3"/>
<evidence type="ECO:0000313" key="2">
    <source>
        <dbReference type="Proteomes" id="UP000770717"/>
    </source>
</evidence>
<proteinExistence type="predicted"/>
<name>A0A8J6KGD3_ELECQ</name>
<gene>
    <name evidence="1" type="ORF">GDO78_006523</name>
</gene>
<comment type="caution">
    <text evidence="1">The sequence shown here is derived from an EMBL/GenBank/DDBJ whole genome shotgun (WGS) entry which is preliminary data.</text>
</comment>
<sequence>MSDLLHQCHWPIIHNEKNDLAIILFSLSKAYQVEDEDPSFPLHFQLVVCENGKAYCGWSPVVDKVAEGICFFQLPYRMLEISSGRQPAF</sequence>
<reference evidence="1" key="1">
    <citation type="thesis" date="2020" institute="ProQuest LLC" country="789 East Eisenhower Parkway, Ann Arbor, MI, USA">
        <title>Comparative Genomics and Chromosome Evolution.</title>
        <authorList>
            <person name="Mudd A.B."/>
        </authorList>
    </citation>
    <scope>NUCLEOTIDE SEQUENCE</scope>
    <source>
        <strain evidence="1">HN-11 Male</strain>
        <tissue evidence="1">Kidney and liver</tissue>
    </source>
</reference>
<evidence type="ECO:0000313" key="1">
    <source>
        <dbReference type="EMBL" id="KAG9491196.1"/>
    </source>
</evidence>